<evidence type="ECO:0000313" key="7">
    <source>
        <dbReference type="EMBL" id="ODQ62940.1"/>
    </source>
</evidence>
<name>A0A1E3PCD0_WICAA</name>
<dbReference type="PROSITE" id="PS50294">
    <property type="entry name" value="WD_REPEATS_REGION"/>
    <property type="match status" value="1"/>
</dbReference>
<dbReference type="PANTHER" id="PTHR19861">
    <property type="entry name" value="WD40 REPEAT PROTEIN SWD2"/>
    <property type="match status" value="1"/>
</dbReference>
<dbReference type="EMBL" id="KV454208">
    <property type="protein sequence ID" value="ODQ62940.1"/>
    <property type="molecule type" value="Genomic_DNA"/>
</dbReference>
<evidence type="ECO:0000256" key="1">
    <source>
        <dbReference type="ARBA" id="ARBA00004123"/>
    </source>
</evidence>
<dbReference type="InterPro" id="IPR019775">
    <property type="entry name" value="WD40_repeat_CS"/>
</dbReference>
<dbReference type="GO" id="GO:0031126">
    <property type="term" value="P:sno(s)RNA 3'-end processing"/>
    <property type="evidence" value="ECO:0007669"/>
    <property type="project" value="EnsemblFungi"/>
</dbReference>
<evidence type="ECO:0000256" key="2">
    <source>
        <dbReference type="ARBA" id="ARBA00005616"/>
    </source>
</evidence>
<keyword evidence="5" id="KW-0539">Nucleus</keyword>
<dbReference type="Pfam" id="PF00400">
    <property type="entry name" value="WD40"/>
    <property type="match status" value="2"/>
</dbReference>
<dbReference type="PANTHER" id="PTHR19861:SF0">
    <property type="entry name" value="WD REPEAT-CONTAINING PROTEIN 82"/>
    <property type="match status" value="1"/>
</dbReference>
<dbReference type="PROSITE" id="PS50082">
    <property type="entry name" value="WD_REPEATS_2"/>
    <property type="match status" value="2"/>
</dbReference>
<evidence type="ECO:0000256" key="3">
    <source>
        <dbReference type="ARBA" id="ARBA00022574"/>
    </source>
</evidence>
<dbReference type="STRING" id="683960.A0A1E3PCD0"/>
<feature type="repeat" description="WD" evidence="6">
    <location>
        <begin position="254"/>
        <end position="276"/>
    </location>
</feature>
<dbReference type="GO" id="GO:0000723">
    <property type="term" value="P:telomere maintenance"/>
    <property type="evidence" value="ECO:0007669"/>
    <property type="project" value="EnsemblFungi"/>
</dbReference>
<feature type="repeat" description="WD" evidence="6">
    <location>
        <begin position="107"/>
        <end position="148"/>
    </location>
</feature>
<dbReference type="GO" id="GO:0003682">
    <property type="term" value="F:chromatin binding"/>
    <property type="evidence" value="ECO:0007669"/>
    <property type="project" value="TreeGrafter"/>
</dbReference>
<gene>
    <name evidence="7" type="ORF">WICANDRAFT_50852</name>
</gene>
<accession>A0A1E3PCD0</accession>
<keyword evidence="8" id="KW-1185">Reference proteome</keyword>
<dbReference type="InterPro" id="IPR037867">
    <property type="entry name" value="Swd2/WDR82"/>
</dbReference>
<dbReference type="RefSeq" id="XP_019042147.1">
    <property type="nucleotide sequence ID" value="XM_019182659.1"/>
</dbReference>
<dbReference type="SMART" id="SM00320">
    <property type="entry name" value="WD40"/>
    <property type="match status" value="4"/>
</dbReference>
<comment type="similarity">
    <text evidence="2">Belongs to the WD repeat SWD2 family.</text>
</comment>
<keyword evidence="4" id="KW-0677">Repeat</keyword>
<comment type="subcellular location">
    <subcellularLocation>
        <location evidence="1">Nucleus</location>
    </subcellularLocation>
</comment>
<dbReference type="GO" id="GO:0048188">
    <property type="term" value="C:Set1C/COMPASS complex"/>
    <property type="evidence" value="ECO:0007669"/>
    <property type="project" value="EnsemblFungi"/>
</dbReference>
<dbReference type="PROSITE" id="PS00678">
    <property type="entry name" value="WD_REPEATS_1"/>
    <property type="match status" value="1"/>
</dbReference>
<evidence type="ECO:0000313" key="8">
    <source>
        <dbReference type="Proteomes" id="UP000094112"/>
    </source>
</evidence>
<proteinExistence type="inferred from homology"/>
<dbReference type="GeneID" id="30199905"/>
<dbReference type="GO" id="GO:0042800">
    <property type="term" value="F:histone H3K4 methyltransferase activity"/>
    <property type="evidence" value="ECO:0007669"/>
    <property type="project" value="EnsemblFungi"/>
</dbReference>
<reference evidence="7 8" key="1">
    <citation type="journal article" date="2016" name="Proc. Natl. Acad. Sci. U.S.A.">
        <title>Comparative genomics of biotechnologically important yeasts.</title>
        <authorList>
            <person name="Riley R."/>
            <person name="Haridas S."/>
            <person name="Wolfe K.H."/>
            <person name="Lopes M.R."/>
            <person name="Hittinger C.T."/>
            <person name="Goeker M."/>
            <person name="Salamov A.A."/>
            <person name="Wisecaver J.H."/>
            <person name="Long T.M."/>
            <person name="Calvey C.H."/>
            <person name="Aerts A.L."/>
            <person name="Barry K.W."/>
            <person name="Choi C."/>
            <person name="Clum A."/>
            <person name="Coughlan A.Y."/>
            <person name="Deshpande S."/>
            <person name="Douglass A.P."/>
            <person name="Hanson S.J."/>
            <person name="Klenk H.-P."/>
            <person name="LaButti K.M."/>
            <person name="Lapidus A."/>
            <person name="Lindquist E.A."/>
            <person name="Lipzen A.M."/>
            <person name="Meier-Kolthoff J.P."/>
            <person name="Ohm R.A."/>
            <person name="Otillar R.P."/>
            <person name="Pangilinan J.L."/>
            <person name="Peng Y."/>
            <person name="Rokas A."/>
            <person name="Rosa C.A."/>
            <person name="Scheuner C."/>
            <person name="Sibirny A.A."/>
            <person name="Slot J.C."/>
            <person name="Stielow J.B."/>
            <person name="Sun H."/>
            <person name="Kurtzman C.P."/>
            <person name="Blackwell M."/>
            <person name="Grigoriev I.V."/>
            <person name="Jeffries T.W."/>
        </authorList>
    </citation>
    <scope>NUCLEOTIDE SEQUENCE [LARGE SCALE GENOMIC DNA]</scope>
    <source>
        <strain evidence="8">ATCC 58044 / CBS 1984 / NCYC 433 / NRRL Y-366-8</strain>
    </source>
</reference>
<evidence type="ECO:0000256" key="6">
    <source>
        <dbReference type="PROSITE-ProRule" id="PRU00221"/>
    </source>
</evidence>
<dbReference type="InterPro" id="IPR015943">
    <property type="entry name" value="WD40/YVTN_repeat-like_dom_sf"/>
</dbReference>
<evidence type="ECO:0000256" key="5">
    <source>
        <dbReference type="ARBA" id="ARBA00023242"/>
    </source>
</evidence>
<keyword evidence="3 6" id="KW-0853">WD repeat</keyword>
<dbReference type="Proteomes" id="UP000094112">
    <property type="component" value="Unassembled WGS sequence"/>
</dbReference>
<dbReference type="InterPro" id="IPR001680">
    <property type="entry name" value="WD40_rpt"/>
</dbReference>
<protein>
    <submittedName>
        <fullName evidence="7">Uncharacterized protein</fullName>
    </submittedName>
</protein>
<dbReference type="GO" id="GO:0005847">
    <property type="term" value="C:mRNA cleavage and polyadenylation specificity factor complex"/>
    <property type="evidence" value="ECO:0007669"/>
    <property type="project" value="EnsemblFungi"/>
</dbReference>
<sequence>MSVPLTPETYSKFRVSKVFESTDPEACITSLDFDDSGQFLISTLTNESINLYDAFKGTYSKPIYSKKYGCHLAKFTHQQKNCVYASTKEDNTIRYLSLNDNSYIRYFRGHKGLVTSLEVSPLQDVFCSASLDDTIKLWDTRTSSFQASIPSEKPSYVAFDPSGLVIAVASEATGKVELRDAKQFDAMPFQTCQLPKGFRFNKIEFSNDNKYFLLSSTNQKHIILDAFDLFVHTELGETEPIPPRAWPDTGSACFSPDGRFVFAGNGDGKVALWDLNVEPGQKLPPVLPPISKLIGDTKPRMCAFNPKHLELITADTQLVSTNKPFILS</sequence>
<dbReference type="InterPro" id="IPR036322">
    <property type="entry name" value="WD40_repeat_dom_sf"/>
</dbReference>
<dbReference type="Gene3D" id="2.130.10.10">
    <property type="entry name" value="YVTN repeat-like/Quinoprotein amine dehydrogenase"/>
    <property type="match status" value="2"/>
</dbReference>
<dbReference type="SUPFAM" id="SSF50978">
    <property type="entry name" value="WD40 repeat-like"/>
    <property type="match status" value="1"/>
</dbReference>
<dbReference type="GO" id="GO:0031124">
    <property type="term" value="P:mRNA 3'-end processing"/>
    <property type="evidence" value="ECO:0007669"/>
    <property type="project" value="EnsemblFungi"/>
</dbReference>
<dbReference type="AlphaFoldDB" id="A0A1E3PCD0"/>
<dbReference type="OrthoDB" id="27537at2759"/>
<evidence type="ECO:0000256" key="4">
    <source>
        <dbReference type="ARBA" id="ARBA00022737"/>
    </source>
</evidence>
<organism evidence="7 8">
    <name type="scientific">Wickerhamomyces anomalus (strain ATCC 58044 / CBS 1984 / NCYC 433 / NRRL Y-366-8)</name>
    <name type="common">Yeast</name>
    <name type="synonym">Hansenula anomala</name>
    <dbReference type="NCBI Taxonomy" id="683960"/>
    <lineage>
        <taxon>Eukaryota</taxon>
        <taxon>Fungi</taxon>
        <taxon>Dikarya</taxon>
        <taxon>Ascomycota</taxon>
        <taxon>Saccharomycotina</taxon>
        <taxon>Saccharomycetes</taxon>
        <taxon>Phaffomycetales</taxon>
        <taxon>Wickerhamomycetaceae</taxon>
        <taxon>Wickerhamomyces</taxon>
    </lineage>
</organism>